<dbReference type="SUPFAM" id="SSF46626">
    <property type="entry name" value="Cytochrome c"/>
    <property type="match status" value="1"/>
</dbReference>
<name>A0A7S9LS22_9RHOB</name>
<feature type="domain" description="Cytochrome c" evidence="6">
    <location>
        <begin position="32"/>
        <end position="123"/>
    </location>
</feature>
<dbReference type="InterPro" id="IPR036909">
    <property type="entry name" value="Cyt_c-like_dom_sf"/>
</dbReference>
<feature type="signal peptide" evidence="5">
    <location>
        <begin position="1"/>
        <end position="17"/>
    </location>
</feature>
<dbReference type="Proteomes" id="UP000594800">
    <property type="component" value="Chromosome"/>
</dbReference>
<keyword evidence="2 4" id="KW-0479">Metal-binding</keyword>
<dbReference type="InterPro" id="IPR009056">
    <property type="entry name" value="Cyt_c-like_dom"/>
</dbReference>
<dbReference type="PROSITE" id="PS51007">
    <property type="entry name" value="CYTC"/>
    <property type="match status" value="1"/>
</dbReference>
<dbReference type="KEGG" id="poz:I0K15_00275"/>
<dbReference type="GO" id="GO:0046872">
    <property type="term" value="F:metal ion binding"/>
    <property type="evidence" value="ECO:0007669"/>
    <property type="project" value="UniProtKB-KW"/>
</dbReference>
<sequence>MRLAILVACLLPTLAIADTPPRIEAPLTETRGDGWRGVNLYAGDAGCTDCHTNPDVAAMGPGGDLGPEVGLLGALYDRAELRAILVDARSVFGDETAMPAFGADGLLSPQDIEDLVAYLSELQPR</sequence>
<dbReference type="Gene3D" id="1.10.760.10">
    <property type="entry name" value="Cytochrome c-like domain"/>
    <property type="match status" value="1"/>
</dbReference>
<dbReference type="RefSeq" id="WP_196103458.1">
    <property type="nucleotide sequence ID" value="NZ_CP064942.1"/>
</dbReference>
<reference evidence="7 8" key="1">
    <citation type="submission" date="2020-11" db="EMBL/GenBank/DDBJ databases">
        <title>Description of Pontivivens ytuae sp. nov. isolated from deep sea sediment of Mariana Trench.</title>
        <authorList>
            <person name="Wang Z."/>
            <person name="Sun Q.-L."/>
            <person name="Xu X.-D."/>
            <person name="Tang Y.-Z."/>
            <person name="Zhang J."/>
        </authorList>
    </citation>
    <scope>NUCLEOTIDE SEQUENCE [LARGE SCALE GENOMIC DNA]</scope>
    <source>
        <strain evidence="7 8">MT2928</strain>
    </source>
</reference>
<protein>
    <submittedName>
        <fullName evidence="7">C-type cytochrome</fullName>
    </submittedName>
</protein>
<organism evidence="7 8">
    <name type="scientific">Pontivivens ytuae</name>
    <dbReference type="NCBI Taxonomy" id="2789856"/>
    <lineage>
        <taxon>Bacteria</taxon>
        <taxon>Pseudomonadati</taxon>
        <taxon>Pseudomonadota</taxon>
        <taxon>Alphaproteobacteria</taxon>
        <taxon>Rhodobacterales</taxon>
        <taxon>Paracoccaceae</taxon>
        <taxon>Pontivivens</taxon>
    </lineage>
</organism>
<proteinExistence type="predicted"/>
<keyword evidence="3 4" id="KW-0408">Iron</keyword>
<evidence type="ECO:0000313" key="8">
    <source>
        <dbReference type="Proteomes" id="UP000594800"/>
    </source>
</evidence>
<dbReference type="GO" id="GO:0020037">
    <property type="term" value="F:heme binding"/>
    <property type="evidence" value="ECO:0007669"/>
    <property type="project" value="InterPro"/>
</dbReference>
<keyword evidence="8" id="KW-1185">Reference proteome</keyword>
<keyword evidence="1 4" id="KW-0349">Heme</keyword>
<evidence type="ECO:0000313" key="7">
    <source>
        <dbReference type="EMBL" id="QPH54249.1"/>
    </source>
</evidence>
<feature type="chain" id="PRO_5032768365" evidence="5">
    <location>
        <begin position="18"/>
        <end position="125"/>
    </location>
</feature>
<dbReference type="AlphaFoldDB" id="A0A7S9LS22"/>
<dbReference type="EMBL" id="CP064942">
    <property type="protein sequence ID" value="QPH54249.1"/>
    <property type="molecule type" value="Genomic_DNA"/>
</dbReference>
<evidence type="ECO:0000259" key="6">
    <source>
        <dbReference type="PROSITE" id="PS51007"/>
    </source>
</evidence>
<dbReference type="Pfam" id="PF13442">
    <property type="entry name" value="Cytochrome_CBB3"/>
    <property type="match status" value="1"/>
</dbReference>
<gene>
    <name evidence="7" type="ORF">I0K15_00275</name>
</gene>
<evidence type="ECO:0000256" key="1">
    <source>
        <dbReference type="ARBA" id="ARBA00022617"/>
    </source>
</evidence>
<evidence type="ECO:0000256" key="4">
    <source>
        <dbReference type="PROSITE-ProRule" id="PRU00433"/>
    </source>
</evidence>
<evidence type="ECO:0000256" key="2">
    <source>
        <dbReference type="ARBA" id="ARBA00022723"/>
    </source>
</evidence>
<evidence type="ECO:0000256" key="5">
    <source>
        <dbReference type="SAM" id="SignalP"/>
    </source>
</evidence>
<dbReference type="GO" id="GO:0009055">
    <property type="term" value="F:electron transfer activity"/>
    <property type="evidence" value="ECO:0007669"/>
    <property type="project" value="InterPro"/>
</dbReference>
<evidence type="ECO:0000256" key="3">
    <source>
        <dbReference type="ARBA" id="ARBA00023004"/>
    </source>
</evidence>
<accession>A0A7S9LS22</accession>
<keyword evidence="5" id="KW-0732">Signal</keyword>